<evidence type="ECO:0000313" key="1">
    <source>
        <dbReference type="EMBL" id="ETN71275.1"/>
    </source>
</evidence>
<reference evidence="2" key="1">
    <citation type="journal article" date="2014" name="Nat. Genet.">
        <title>Genome of the human hookworm Necator americanus.</title>
        <authorList>
            <person name="Tang Y.T."/>
            <person name="Gao X."/>
            <person name="Rosa B.A."/>
            <person name="Abubucker S."/>
            <person name="Hallsworth-Pepin K."/>
            <person name="Martin J."/>
            <person name="Tyagi R."/>
            <person name="Heizer E."/>
            <person name="Zhang X."/>
            <person name="Bhonagiri-Palsikar V."/>
            <person name="Minx P."/>
            <person name="Warren W.C."/>
            <person name="Wang Q."/>
            <person name="Zhan B."/>
            <person name="Hotez P.J."/>
            <person name="Sternberg P.W."/>
            <person name="Dougall A."/>
            <person name="Gaze S.T."/>
            <person name="Mulvenna J."/>
            <person name="Sotillo J."/>
            <person name="Ranganathan S."/>
            <person name="Rabelo E.M."/>
            <person name="Wilson R.K."/>
            <person name="Felgner P.L."/>
            <person name="Bethony J."/>
            <person name="Hawdon J.M."/>
            <person name="Gasser R.B."/>
            <person name="Loukas A."/>
            <person name="Mitreva M."/>
        </authorList>
    </citation>
    <scope>NUCLEOTIDE SEQUENCE [LARGE SCALE GENOMIC DNA]</scope>
</reference>
<dbReference type="Gene3D" id="3.40.50.2300">
    <property type="match status" value="1"/>
</dbReference>
<dbReference type="OrthoDB" id="1890790at2759"/>
<dbReference type="Proteomes" id="UP000053676">
    <property type="component" value="Unassembled WGS sequence"/>
</dbReference>
<dbReference type="InterPro" id="IPR028082">
    <property type="entry name" value="Peripla_BP_I"/>
</dbReference>
<feature type="non-terminal residue" evidence="1">
    <location>
        <position position="189"/>
    </location>
</feature>
<name>W2SNR5_NECAM</name>
<dbReference type="STRING" id="51031.W2SNR5"/>
<dbReference type="OMA" id="NQMRRIT"/>
<gene>
    <name evidence="1" type="ORF">NECAME_14299</name>
</gene>
<evidence type="ECO:0008006" key="3">
    <source>
        <dbReference type="Google" id="ProtNLM"/>
    </source>
</evidence>
<keyword evidence="2" id="KW-1185">Reference proteome</keyword>
<protein>
    <recommendedName>
        <fullName evidence="3">Receptor ligand binding region domain-containing protein</fullName>
    </recommendedName>
</protein>
<dbReference type="KEGG" id="nai:NECAME_14299"/>
<dbReference type="AlphaFoldDB" id="W2SNR5"/>
<dbReference type="EMBL" id="KI668829">
    <property type="protein sequence ID" value="ETN71275.1"/>
    <property type="molecule type" value="Genomic_DNA"/>
</dbReference>
<evidence type="ECO:0000313" key="2">
    <source>
        <dbReference type="Proteomes" id="UP000053676"/>
    </source>
</evidence>
<accession>W2SNR5</accession>
<organism evidence="1 2">
    <name type="scientific">Necator americanus</name>
    <name type="common">Human hookworm</name>
    <dbReference type="NCBI Taxonomy" id="51031"/>
    <lineage>
        <taxon>Eukaryota</taxon>
        <taxon>Metazoa</taxon>
        <taxon>Ecdysozoa</taxon>
        <taxon>Nematoda</taxon>
        <taxon>Chromadorea</taxon>
        <taxon>Rhabditida</taxon>
        <taxon>Rhabditina</taxon>
        <taxon>Rhabditomorpha</taxon>
        <taxon>Strongyloidea</taxon>
        <taxon>Ancylostomatidae</taxon>
        <taxon>Bunostominae</taxon>
        <taxon>Necator</taxon>
    </lineage>
</organism>
<proteinExistence type="predicted"/>
<sequence length="189" mass="21454">MVRRFPYFQEHYFKQILIDDVSGFDDTLVTPFRERVEANGMTVDDLDLKNIYGYIHLYDALRLYAIAVRAAMNLTGNESIYEDGRFVWNQMRRITFSGLVSAAGVSSGTVMMDDIAERAPIYATFYVSANSDTVKKINEIEPKLIEKCDGLKTKTGCFDLQITDVMTGFWPSPDGTLPKQEPACGYRNE</sequence>
<dbReference type="SUPFAM" id="SSF53822">
    <property type="entry name" value="Periplasmic binding protein-like I"/>
    <property type="match status" value="1"/>
</dbReference>